<proteinExistence type="inferred from homology"/>
<comment type="similarity">
    <text evidence="1">Belongs to the cycloisomerase 2 family.</text>
</comment>
<comment type="caution">
    <text evidence="2">The sequence shown here is derived from an EMBL/GenBank/DDBJ whole genome shotgun (WGS) entry which is preliminary data.</text>
</comment>
<dbReference type="PANTHER" id="PTHR30344">
    <property type="entry name" value="6-PHOSPHOGLUCONOLACTONASE-RELATED"/>
    <property type="match status" value="1"/>
</dbReference>
<dbReference type="InterPro" id="IPR050282">
    <property type="entry name" value="Cycloisomerase_2"/>
</dbReference>
<dbReference type="Proteomes" id="UP000886858">
    <property type="component" value="Unassembled WGS sequence"/>
</dbReference>
<dbReference type="InterPro" id="IPR019405">
    <property type="entry name" value="Lactonase_7-beta_prop"/>
</dbReference>
<dbReference type="InterPro" id="IPR015943">
    <property type="entry name" value="WD40/YVTN_repeat-like_dom_sf"/>
</dbReference>
<evidence type="ECO:0000256" key="1">
    <source>
        <dbReference type="ARBA" id="ARBA00005564"/>
    </source>
</evidence>
<reference evidence="2" key="1">
    <citation type="journal article" date="2021" name="PeerJ">
        <title>Extensive microbial diversity within the chicken gut microbiome revealed by metagenomics and culture.</title>
        <authorList>
            <person name="Gilroy R."/>
            <person name="Ravi A."/>
            <person name="Getino M."/>
            <person name="Pursley I."/>
            <person name="Horton D.L."/>
            <person name="Alikhan N.F."/>
            <person name="Baker D."/>
            <person name="Gharbi K."/>
            <person name="Hall N."/>
            <person name="Watson M."/>
            <person name="Adriaenssens E.M."/>
            <person name="Foster-Nyarko E."/>
            <person name="Jarju S."/>
            <person name="Secka A."/>
            <person name="Antonio M."/>
            <person name="Oren A."/>
            <person name="Chaudhuri R.R."/>
            <person name="La Ragione R."/>
            <person name="Hildebrand F."/>
            <person name="Pallen M.J."/>
        </authorList>
    </citation>
    <scope>NUCLEOTIDE SEQUENCE</scope>
    <source>
        <strain evidence="2">CHK179-7159</strain>
    </source>
</reference>
<dbReference type="Gene3D" id="2.130.10.10">
    <property type="entry name" value="YVTN repeat-like/Quinoprotein amine dehydrogenase"/>
    <property type="match status" value="1"/>
</dbReference>
<name>A0A9D2I4J0_9FIRM</name>
<evidence type="ECO:0000313" key="3">
    <source>
        <dbReference type="Proteomes" id="UP000886858"/>
    </source>
</evidence>
<gene>
    <name evidence="2" type="ORF">H9717_08690</name>
</gene>
<reference evidence="2" key="2">
    <citation type="submission" date="2021-04" db="EMBL/GenBank/DDBJ databases">
        <authorList>
            <person name="Gilroy R."/>
        </authorList>
    </citation>
    <scope>NUCLEOTIDE SEQUENCE</scope>
    <source>
        <strain evidence="2">CHK179-7159</strain>
    </source>
</reference>
<evidence type="ECO:0000313" key="2">
    <source>
        <dbReference type="EMBL" id="HJA93171.1"/>
    </source>
</evidence>
<dbReference type="AlphaFoldDB" id="A0A9D2I4J0"/>
<dbReference type="EMBL" id="DWYY01000092">
    <property type="protein sequence ID" value="HJA93171.1"/>
    <property type="molecule type" value="Genomic_DNA"/>
</dbReference>
<dbReference type="InterPro" id="IPR011048">
    <property type="entry name" value="Haem_d1_sf"/>
</dbReference>
<dbReference type="Pfam" id="PF10282">
    <property type="entry name" value="Lactonase"/>
    <property type="match status" value="1"/>
</dbReference>
<dbReference type="SUPFAM" id="SSF51004">
    <property type="entry name" value="C-terminal (heme d1) domain of cytochrome cd1-nitrite reductase"/>
    <property type="match status" value="1"/>
</dbReference>
<dbReference type="GO" id="GO:0017057">
    <property type="term" value="F:6-phosphogluconolactonase activity"/>
    <property type="evidence" value="ECO:0007669"/>
    <property type="project" value="TreeGrafter"/>
</dbReference>
<accession>A0A9D2I4J0</accession>
<protein>
    <submittedName>
        <fullName evidence="2">Lactonase family protein</fullName>
    </submittedName>
</protein>
<organism evidence="2 3">
    <name type="scientific">Candidatus Eisenbergiella merdipullorum</name>
    <dbReference type="NCBI Taxonomy" id="2838553"/>
    <lineage>
        <taxon>Bacteria</taxon>
        <taxon>Bacillati</taxon>
        <taxon>Bacillota</taxon>
        <taxon>Clostridia</taxon>
        <taxon>Lachnospirales</taxon>
        <taxon>Lachnospiraceae</taxon>
        <taxon>Eisenbergiella</taxon>
    </lineage>
</organism>
<dbReference type="GO" id="GO:0005829">
    <property type="term" value="C:cytosol"/>
    <property type="evidence" value="ECO:0007669"/>
    <property type="project" value="TreeGrafter"/>
</dbReference>
<dbReference type="PANTHER" id="PTHR30344:SF1">
    <property type="entry name" value="6-PHOSPHOGLUCONOLACTONASE"/>
    <property type="match status" value="1"/>
</dbReference>
<sequence length="203" mass="22475">MVVQHIGRGVHPVRQTGPHVHFIGQTPDGKYLCVADLGLDTIFLYNWDMTLYTKASLPSGSGVRHLVFSEDGNFLFAVNELQSTVAAFAYYSGQLSFMDLCSTVPACFDGENAPAAIRVKDGNIYVSNRGHDSIACLTFDGRTLTLVNCIACGGRTPRDFNFADKYLLCANQDSDQVTVFDMEDEFHIVDCLEIERPFCILRS</sequence>